<feature type="transmembrane region" description="Helical" evidence="7">
    <location>
        <begin position="275"/>
        <end position="296"/>
    </location>
</feature>
<evidence type="ECO:0000313" key="11">
    <source>
        <dbReference type="Proteomes" id="UP000268652"/>
    </source>
</evidence>
<evidence type="ECO:0000259" key="8">
    <source>
        <dbReference type="Pfam" id="PF02687"/>
    </source>
</evidence>
<keyword evidence="2" id="KW-1003">Cell membrane</keyword>
<comment type="caution">
    <text evidence="9">The sequence shown here is derived from an EMBL/GenBank/DDBJ whole genome shotgun (WGS) entry which is preliminary data.</text>
</comment>
<evidence type="ECO:0000256" key="2">
    <source>
        <dbReference type="ARBA" id="ARBA00022475"/>
    </source>
</evidence>
<evidence type="ECO:0000256" key="4">
    <source>
        <dbReference type="ARBA" id="ARBA00022989"/>
    </source>
</evidence>
<evidence type="ECO:0000256" key="3">
    <source>
        <dbReference type="ARBA" id="ARBA00022692"/>
    </source>
</evidence>
<keyword evidence="5 7" id="KW-0472">Membrane</keyword>
<feature type="transmembrane region" description="Helical" evidence="7">
    <location>
        <begin position="437"/>
        <end position="459"/>
    </location>
</feature>
<sequence>MSERSATSLATWARELALGARFAVTGGPGLTRTALTAFGVGLGVVVLLLAASVPTMLSAREDRGDDRNPDPVLETAIEDTPAAQTFQALSGSTEYHGEEIGGWVVQPHGGAATEAEPPPGLDAFPAPGEMAVSPALARLLESDEGALLAERLDHPVGDTIGDEGLQGPGDLYYYLGSDTLDGDTLDGEALDGDAIDGDASSAYVFGDMTMGSPSLPAPLILLIVVICVVLLMPIAVFVATAVRFGGERRDQRLAALRLVGADIDMTRRVAAGETLVGAVAGLLLGGAAFLLLRAWLGTVTVWGFSAFSHDIVPALPLAALILVGVPVAAVVVSLLALRGIAIEPLGVVRDATERRRRLVWRLVPGALGVVLLAPMLGGSFDGGSTGGQVQAAVGVVLLLVAATVLLPWVVERVVARLRGGPVSWQLATRRLQLSSGAAARTVSGITVAVAGATALYMLFMGVSDEETEATGQDPDRAQIEISESTEGGMTAVELSGELEGLPGVAEALAWETTSALPTDARPVDGITPSAQVLMGDCSVLRELARIERCADGDVFVPPGEGDPWELAVEPGQQLILGVDSEGVPYGEAPVPWTLPEDALVVEPRTDPGGYVNVGVLATPGALDEEHMAGGWTRAMVRTEGDDPDTLEHVRNVAWGEHRDAWVFELESQRVSDELADVQRALLIGATGVMAVITASMIVSMLEQLRERRRLLSALVAFGTRRRTLSASLLWQTAVPVVLGLGLAAIVGTGLGALLMSMVDLPIGGWLAFLPMAAVGAGMIATVTLVSLPLLWHLMRPDGLRTE</sequence>
<dbReference type="EMBL" id="RBDY01000020">
    <property type="protein sequence ID" value="RKN18367.1"/>
    <property type="molecule type" value="Genomic_DNA"/>
</dbReference>
<dbReference type="PANTHER" id="PTHR30572">
    <property type="entry name" value="MEMBRANE COMPONENT OF TRANSPORTER-RELATED"/>
    <property type="match status" value="1"/>
</dbReference>
<name>A0A3A9WDZ9_9ACTN</name>
<organism evidence="9 12">
    <name type="scientific">Streptomyces radicis</name>
    <dbReference type="NCBI Taxonomy" id="1750517"/>
    <lineage>
        <taxon>Bacteria</taxon>
        <taxon>Bacillati</taxon>
        <taxon>Actinomycetota</taxon>
        <taxon>Actinomycetes</taxon>
        <taxon>Kitasatosporales</taxon>
        <taxon>Streptomycetaceae</taxon>
        <taxon>Streptomyces</taxon>
    </lineage>
</organism>
<gene>
    <name evidence="10" type="ORF">D7318_22730</name>
    <name evidence="9" type="ORF">D7319_18495</name>
</gene>
<feature type="transmembrane region" description="Helical" evidence="7">
    <location>
        <begin position="35"/>
        <end position="57"/>
    </location>
</feature>
<protein>
    <submittedName>
        <fullName evidence="9">ABC transporter permease</fullName>
    </submittedName>
</protein>
<dbReference type="Proteomes" id="UP000268652">
    <property type="component" value="Unassembled WGS sequence"/>
</dbReference>
<dbReference type="Pfam" id="PF02687">
    <property type="entry name" value="FtsX"/>
    <property type="match status" value="2"/>
</dbReference>
<keyword evidence="11" id="KW-1185">Reference proteome</keyword>
<evidence type="ECO:0000256" key="7">
    <source>
        <dbReference type="SAM" id="Phobius"/>
    </source>
</evidence>
<comment type="subcellular location">
    <subcellularLocation>
        <location evidence="1">Cell membrane</location>
        <topology evidence="1">Multi-pass membrane protein</topology>
    </subcellularLocation>
</comment>
<evidence type="ECO:0000313" key="9">
    <source>
        <dbReference type="EMBL" id="RKN07644.1"/>
    </source>
</evidence>
<dbReference type="GO" id="GO:0022857">
    <property type="term" value="F:transmembrane transporter activity"/>
    <property type="evidence" value="ECO:0007669"/>
    <property type="project" value="TreeGrafter"/>
</dbReference>
<keyword evidence="4 7" id="KW-1133">Transmembrane helix</keyword>
<accession>A0A3A9WDZ9</accession>
<evidence type="ECO:0000313" key="10">
    <source>
        <dbReference type="EMBL" id="RKN18367.1"/>
    </source>
</evidence>
<evidence type="ECO:0000256" key="1">
    <source>
        <dbReference type="ARBA" id="ARBA00004651"/>
    </source>
</evidence>
<dbReference type="AlphaFoldDB" id="A0A3A9WDZ9"/>
<feature type="transmembrane region" description="Helical" evidence="7">
    <location>
        <begin position="316"/>
        <end position="337"/>
    </location>
</feature>
<feature type="transmembrane region" description="Helical" evidence="7">
    <location>
        <begin position="728"/>
        <end position="753"/>
    </location>
</feature>
<feature type="transmembrane region" description="Helical" evidence="7">
    <location>
        <begin position="358"/>
        <end position="377"/>
    </location>
</feature>
<feature type="transmembrane region" description="Helical" evidence="7">
    <location>
        <begin position="389"/>
        <end position="410"/>
    </location>
</feature>
<proteinExistence type="inferred from homology"/>
<dbReference type="GO" id="GO:0005886">
    <property type="term" value="C:plasma membrane"/>
    <property type="evidence" value="ECO:0007669"/>
    <property type="project" value="UniProtKB-SubCell"/>
</dbReference>
<dbReference type="OrthoDB" id="3654456at2"/>
<evidence type="ECO:0000256" key="6">
    <source>
        <dbReference type="ARBA" id="ARBA00038076"/>
    </source>
</evidence>
<keyword evidence="3 7" id="KW-0812">Transmembrane</keyword>
<feature type="domain" description="ABC3 transporter permease C-terminal" evidence="8">
    <location>
        <begin position="685"/>
        <end position="795"/>
    </location>
</feature>
<feature type="transmembrane region" description="Helical" evidence="7">
    <location>
        <begin position="765"/>
        <end position="791"/>
    </location>
</feature>
<evidence type="ECO:0000313" key="12">
    <source>
        <dbReference type="Proteomes" id="UP000275024"/>
    </source>
</evidence>
<feature type="transmembrane region" description="Helical" evidence="7">
    <location>
        <begin position="219"/>
        <end position="242"/>
    </location>
</feature>
<reference evidence="11 12" key="1">
    <citation type="submission" date="2018-09" db="EMBL/GenBank/DDBJ databases">
        <title>Streptomyces sp. nov. DS1-2, an endophytic actinomycete isolated from roots of Dendrobium scabrilingue.</title>
        <authorList>
            <person name="Kuncharoen N."/>
            <person name="Kudo T."/>
            <person name="Ohkuma M."/>
            <person name="Yuki M."/>
            <person name="Tanasupawat S."/>
        </authorList>
    </citation>
    <scope>NUCLEOTIDE SEQUENCE [LARGE SCALE GENOMIC DNA]</scope>
    <source>
        <strain evidence="9 12">AZ1-7</strain>
        <strain evidence="10 11">DS1-2</strain>
    </source>
</reference>
<dbReference type="InterPro" id="IPR050250">
    <property type="entry name" value="Macrolide_Exporter_MacB"/>
</dbReference>
<dbReference type="EMBL" id="RBDX01000014">
    <property type="protein sequence ID" value="RKN07644.1"/>
    <property type="molecule type" value="Genomic_DNA"/>
</dbReference>
<comment type="similarity">
    <text evidence="6">Belongs to the ABC-4 integral membrane protein family.</text>
</comment>
<feature type="transmembrane region" description="Helical" evidence="7">
    <location>
        <begin position="680"/>
        <end position="701"/>
    </location>
</feature>
<feature type="domain" description="ABC3 transporter permease C-terminal" evidence="8">
    <location>
        <begin position="225"/>
        <end position="341"/>
    </location>
</feature>
<dbReference type="PANTHER" id="PTHR30572:SF4">
    <property type="entry name" value="ABC TRANSPORTER PERMEASE YTRF"/>
    <property type="match status" value="1"/>
</dbReference>
<dbReference type="InterPro" id="IPR003838">
    <property type="entry name" value="ABC3_permease_C"/>
</dbReference>
<dbReference type="Proteomes" id="UP000275024">
    <property type="component" value="Unassembled WGS sequence"/>
</dbReference>
<dbReference type="RefSeq" id="WP_120699029.1">
    <property type="nucleotide sequence ID" value="NZ_RBDX01000014.1"/>
</dbReference>
<evidence type="ECO:0000256" key="5">
    <source>
        <dbReference type="ARBA" id="ARBA00023136"/>
    </source>
</evidence>